<evidence type="ECO:0000313" key="2">
    <source>
        <dbReference type="EMBL" id="CAK9868328.1"/>
    </source>
</evidence>
<sequence>MCTQHLQAFVDIIRSSKLSEPKTTKDHISLPHKSLVNSALVLLTDHLAPTSEFSVEEEEEEVNSSSTSRGDLDSDPAAGLLSPVLIRKQAAAAEEEGCSCQQEGETKYKTKTRATTMRT</sequence>
<protein>
    <submittedName>
        <fullName evidence="2">Uncharacterized protein</fullName>
    </submittedName>
</protein>
<evidence type="ECO:0000313" key="3">
    <source>
        <dbReference type="Proteomes" id="UP001497522"/>
    </source>
</evidence>
<feature type="region of interest" description="Disordered" evidence="1">
    <location>
        <begin position="50"/>
        <end position="79"/>
    </location>
</feature>
<reference evidence="2" key="1">
    <citation type="submission" date="2024-03" db="EMBL/GenBank/DDBJ databases">
        <authorList>
            <consortium name="ELIXIR-Norway"/>
            <consortium name="Elixir Norway"/>
        </authorList>
    </citation>
    <scope>NUCLEOTIDE SEQUENCE</scope>
</reference>
<name>A0ABP1B0R5_9BRYO</name>
<dbReference type="EMBL" id="OZ023719">
    <property type="protein sequence ID" value="CAK9868328.1"/>
    <property type="molecule type" value="Genomic_DNA"/>
</dbReference>
<organism evidence="2 3">
    <name type="scientific">Sphagnum jensenii</name>
    <dbReference type="NCBI Taxonomy" id="128206"/>
    <lineage>
        <taxon>Eukaryota</taxon>
        <taxon>Viridiplantae</taxon>
        <taxon>Streptophyta</taxon>
        <taxon>Embryophyta</taxon>
        <taxon>Bryophyta</taxon>
        <taxon>Sphagnophytina</taxon>
        <taxon>Sphagnopsida</taxon>
        <taxon>Sphagnales</taxon>
        <taxon>Sphagnaceae</taxon>
        <taxon>Sphagnum</taxon>
    </lineage>
</organism>
<accession>A0ABP1B0R5</accession>
<feature type="region of interest" description="Disordered" evidence="1">
    <location>
        <begin position="95"/>
        <end position="119"/>
    </location>
</feature>
<proteinExistence type="predicted"/>
<keyword evidence="3" id="KW-1185">Reference proteome</keyword>
<dbReference type="Proteomes" id="UP001497522">
    <property type="component" value="Chromosome 18"/>
</dbReference>
<gene>
    <name evidence="2" type="ORF">CSSPJE1EN2_LOCUS11287</name>
</gene>
<evidence type="ECO:0000256" key="1">
    <source>
        <dbReference type="SAM" id="MobiDB-lite"/>
    </source>
</evidence>